<comment type="similarity">
    <text evidence="3">Belongs to the bacterial microcompartments protein family.</text>
</comment>
<dbReference type="PANTHER" id="PTHR33941:SF11">
    <property type="entry name" value="BACTERIAL MICROCOMPARTMENT SHELL PROTEIN PDUJ"/>
    <property type="match status" value="1"/>
</dbReference>
<dbReference type="CDD" id="cd07054">
    <property type="entry name" value="BMC_PduT_repeat2"/>
    <property type="match status" value="1"/>
</dbReference>
<dbReference type="Proteomes" id="UP000377798">
    <property type="component" value="Unassembled WGS sequence"/>
</dbReference>
<evidence type="ECO:0000259" key="4">
    <source>
        <dbReference type="PROSITE" id="PS51930"/>
    </source>
</evidence>
<dbReference type="Gene3D" id="3.30.70.1710">
    <property type="match status" value="2"/>
</dbReference>
<dbReference type="SUPFAM" id="SSF143414">
    <property type="entry name" value="CcmK-like"/>
    <property type="match status" value="2"/>
</dbReference>
<dbReference type="EMBL" id="CAACYI010000001">
    <property type="protein sequence ID" value="VFB17261.1"/>
    <property type="molecule type" value="Genomic_DNA"/>
</dbReference>
<dbReference type="CDD" id="cd07053">
    <property type="entry name" value="BMC_PduT_repeat1"/>
    <property type="match status" value="1"/>
</dbReference>
<dbReference type="InterPro" id="IPR037233">
    <property type="entry name" value="CcmK-like_sf"/>
</dbReference>
<accession>A0A8H2QST3</accession>
<dbReference type="AlphaFoldDB" id="A0A8H2QST3"/>
<dbReference type="RefSeq" id="WP_131749843.1">
    <property type="nucleotide sequence ID" value="NZ_CAACYI010000001.1"/>
</dbReference>
<gene>
    <name evidence="5" type="ORF">NCTC13150_01848</name>
</gene>
<dbReference type="SMART" id="SM00877">
    <property type="entry name" value="BMC"/>
    <property type="match status" value="2"/>
</dbReference>
<dbReference type="InterPro" id="IPR050575">
    <property type="entry name" value="BMC_shell"/>
</dbReference>
<keyword evidence="2" id="KW-1283">Bacterial microcompartment</keyword>
<dbReference type="PIRSF" id="PIRSF034834">
    <property type="entry name" value="PduT"/>
    <property type="match status" value="1"/>
</dbReference>
<dbReference type="PROSITE" id="PS51930">
    <property type="entry name" value="BMC_2"/>
    <property type="match status" value="2"/>
</dbReference>
<evidence type="ECO:0000313" key="6">
    <source>
        <dbReference type="Proteomes" id="UP000377798"/>
    </source>
</evidence>
<sequence length="182" mass="19148">MIRSIGILESRSIAKGVEACDAMLKTGSVSILRSSSTCPGKYMTILTGNISDVESSIALGRNLLGKRYVDHLVLANVEEEVVKAIQGKISPRPIEALGMLEYLSVTGAVYGADAALKAADVGIVKMKMGFALGGKSYLLVTGRLAAVESAIQAGLAQSKEHGFVFESSLIPSPHEELINQLG</sequence>
<organism evidence="5 6">
    <name type="scientific">Urinicoccus massiliensis</name>
    <dbReference type="NCBI Taxonomy" id="1723382"/>
    <lineage>
        <taxon>Bacteria</taxon>
        <taxon>Bacillati</taxon>
        <taxon>Bacillota</taxon>
        <taxon>Tissierellia</taxon>
        <taxon>Tissierellales</taxon>
        <taxon>Peptoniphilaceae</taxon>
        <taxon>Urinicoccus</taxon>
    </lineage>
</organism>
<evidence type="ECO:0000256" key="1">
    <source>
        <dbReference type="ARBA" id="ARBA00024322"/>
    </source>
</evidence>
<feature type="domain" description="BMC" evidence="4">
    <location>
        <begin position="96"/>
        <end position="182"/>
    </location>
</feature>
<name>A0A8H2QST3_9FIRM</name>
<feature type="domain" description="BMC" evidence="4">
    <location>
        <begin position="4"/>
        <end position="86"/>
    </location>
</feature>
<evidence type="ECO:0000256" key="3">
    <source>
        <dbReference type="PROSITE-ProRule" id="PRU01278"/>
    </source>
</evidence>
<comment type="caution">
    <text evidence="5">The sequence shown here is derived from an EMBL/GenBank/DDBJ whole genome shotgun (WGS) entry which is preliminary data.</text>
</comment>
<evidence type="ECO:0000256" key="2">
    <source>
        <dbReference type="ARBA" id="ARBA00024446"/>
    </source>
</evidence>
<reference evidence="5 6" key="1">
    <citation type="submission" date="2019-02" db="EMBL/GenBank/DDBJ databases">
        <authorList>
            <consortium name="Pathogen Informatics"/>
        </authorList>
    </citation>
    <scope>NUCLEOTIDE SEQUENCE [LARGE SCALE GENOMIC DNA]</scope>
    <source>
        <strain evidence="5 6">3012STDY7089603</strain>
    </source>
</reference>
<keyword evidence="6" id="KW-1185">Reference proteome</keyword>
<proteinExistence type="inferred from homology"/>
<dbReference type="InterPro" id="IPR011238">
    <property type="entry name" value="Micro_shell_prot_PduT"/>
</dbReference>
<dbReference type="PANTHER" id="PTHR33941">
    <property type="entry name" value="PROPANEDIOL UTILIZATION PROTEIN PDUA"/>
    <property type="match status" value="1"/>
</dbReference>
<protein>
    <submittedName>
        <fullName evidence="5">Carboxysome structural protein EutK</fullName>
    </submittedName>
</protein>
<dbReference type="InterPro" id="IPR000249">
    <property type="entry name" value="BMC_dom"/>
</dbReference>
<evidence type="ECO:0000313" key="5">
    <source>
        <dbReference type="EMBL" id="VFB17261.1"/>
    </source>
</evidence>
<dbReference type="InterPro" id="IPR044872">
    <property type="entry name" value="CcmK/CsoS1_BMC"/>
</dbReference>
<dbReference type="GO" id="GO:0031469">
    <property type="term" value="C:bacterial microcompartment"/>
    <property type="evidence" value="ECO:0007669"/>
    <property type="project" value="UniProtKB-SubCell"/>
</dbReference>
<comment type="subcellular location">
    <subcellularLocation>
        <location evidence="1">Bacterial microcompartment</location>
    </subcellularLocation>
</comment>
<dbReference type="Pfam" id="PF00936">
    <property type="entry name" value="BMC"/>
    <property type="match status" value="2"/>
</dbReference>